<evidence type="ECO:0000256" key="1">
    <source>
        <dbReference type="SAM" id="MobiDB-lite"/>
    </source>
</evidence>
<evidence type="ECO:0000256" key="2">
    <source>
        <dbReference type="SAM" id="SignalP"/>
    </source>
</evidence>
<reference evidence="3" key="1">
    <citation type="submission" date="2023-03" db="EMBL/GenBank/DDBJ databases">
        <title>Massive genome expansion in bonnet fungi (Mycena s.s.) driven by repeated elements and novel gene families across ecological guilds.</title>
        <authorList>
            <consortium name="Lawrence Berkeley National Laboratory"/>
            <person name="Harder C.B."/>
            <person name="Miyauchi S."/>
            <person name="Viragh M."/>
            <person name="Kuo A."/>
            <person name="Thoen E."/>
            <person name="Andreopoulos B."/>
            <person name="Lu D."/>
            <person name="Skrede I."/>
            <person name="Drula E."/>
            <person name="Henrissat B."/>
            <person name="Morin E."/>
            <person name="Kohler A."/>
            <person name="Barry K."/>
            <person name="LaButti K."/>
            <person name="Morin E."/>
            <person name="Salamov A."/>
            <person name="Lipzen A."/>
            <person name="Mereny Z."/>
            <person name="Hegedus B."/>
            <person name="Baldrian P."/>
            <person name="Stursova M."/>
            <person name="Weitz H."/>
            <person name="Taylor A."/>
            <person name="Grigoriev I.V."/>
            <person name="Nagy L.G."/>
            <person name="Martin F."/>
            <person name="Kauserud H."/>
        </authorList>
    </citation>
    <scope>NUCLEOTIDE SEQUENCE</scope>
    <source>
        <strain evidence="3">CBHHK200</strain>
    </source>
</reference>
<gene>
    <name evidence="3" type="ORF">C8F04DRAFT_149485</name>
</gene>
<name>A0AAD6SBQ0_9AGAR</name>
<sequence length="177" mass="17067">MFRILALLPILAVAAHTGNPGRFNLARQTTAADCTAPCQTLSNSLSSAATGGLAAICTNDILNNYGACYGCQVKSDGLPQVGAQQVIDAYTKNCDDTGHSISSLTIAADGSTTGGAAGGAAPAASGSSPAPTGASSASSPAGGNPSTAGKTGGALRTSASTLVAASALVFLSFGMVL</sequence>
<dbReference type="AlphaFoldDB" id="A0AAD6SBQ0"/>
<protein>
    <submittedName>
        <fullName evidence="3">Uncharacterized protein</fullName>
    </submittedName>
</protein>
<evidence type="ECO:0000313" key="3">
    <source>
        <dbReference type="EMBL" id="KAJ7024901.1"/>
    </source>
</evidence>
<evidence type="ECO:0000313" key="4">
    <source>
        <dbReference type="Proteomes" id="UP001218188"/>
    </source>
</evidence>
<feature type="region of interest" description="Disordered" evidence="1">
    <location>
        <begin position="117"/>
        <end position="152"/>
    </location>
</feature>
<feature type="signal peptide" evidence="2">
    <location>
        <begin position="1"/>
        <end position="17"/>
    </location>
</feature>
<feature type="compositionally biased region" description="Low complexity" evidence="1">
    <location>
        <begin position="119"/>
        <end position="152"/>
    </location>
</feature>
<dbReference type="EMBL" id="JARJCM010000162">
    <property type="protein sequence ID" value="KAJ7024901.1"/>
    <property type="molecule type" value="Genomic_DNA"/>
</dbReference>
<keyword evidence="4" id="KW-1185">Reference proteome</keyword>
<dbReference type="Proteomes" id="UP001218188">
    <property type="component" value="Unassembled WGS sequence"/>
</dbReference>
<organism evidence="3 4">
    <name type="scientific">Mycena alexandri</name>
    <dbReference type="NCBI Taxonomy" id="1745969"/>
    <lineage>
        <taxon>Eukaryota</taxon>
        <taxon>Fungi</taxon>
        <taxon>Dikarya</taxon>
        <taxon>Basidiomycota</taxon>
        <taxon>Agaricomycotina</taxon>
        <taxon>Agaricomycetes</taxon>
        <taxon>Agaricomycetidae</taxon>
        <taxon>Agaricales</taxon>
        <taxon>Marasmiineae</taxon>
        <taxon>Mycenaceae</taxon>
        <taxon>Mycena</taxon>
    </lineage>
</organism>
<comment type="caution">
    <text evidence="3">The sequence shown here is derived from an EMBL/GenBank/DDBJ whole genome shotgun (WGS) entry which is preliminary data.</text>
</comment>
<accession>A0AAD6SBQ0</accession>
<feature type="chain" id="PRO_5042010704" evidence="2">
    <location>
        <begin position="18"/>
        <end position="177"/>
    </location>
</feature>
<keyword evidence="2" id="KW-0732">Signal</keyword>
<proteinExistence type="predicted"/>